<keyword evidence="9" id="KW-0732">Signal</keyword>
<feature type="chain" id="PRO_5027907702" evidence="9">
    <location>
        <begin position="16"/>
        <end position="434"/>
    </location>
</feature>
<dbReference type="RefSeq" id="XP_029654821.1">
    <property type="nucleotide sequence ID" value="XM_029798961.1"/>
</dbReference>
<evidence type="ECO:0000256" key="4">
    <source>
        <dbReference type="ARBA" id="ARBA00022837"/>
    </source>
</evidence>
<dbReference type="PRINTS" id="PR00205">
    <property type="entry name" value="CADHERIN"/>
</dbReference>
<dbReference type="InterPro" id="IPR020894">
    <property type="entry name" value="Cadherin_CS"/>
</dbReference>
<dbReference type="PROSITE" id="PS50268">
    <property type="entry name" value="CADHERIN_2"/>
    <property type="match status" value="1"/>
</dbReference>
<organism evidence="11 12">
    <name type="scientific">Octopus sinensis</name>
    <name type="common">East Asian common octopus</name>
    <dbReference type="NCBI Taxonomy" id="2607531"/>
    <lineage>
        <taxon>Eukaryota</taxon>
        <taxon>Metazoa</taxon>
        <taxon>Spiralia</taxon>
        <taxon>Lophotrochozoa</taxon>
        <taxon>Mollusca</taxon>
        <taxon>Cephalopoda</taxon>
        <taxon>Coleoidea</taxon>
        <taxon>Octopodiformes</taxon>
        <taxon>Octopoda</taxon>
        <taxon>Incirrata</taxon>
        <taxon>Octopodidae</taxon>
        <taxon>Octopus</taxon>
    </lineage>
</organism>
<dbReference type="GO" id="GO:0005509">
    <property type="term" value="F:calcium ion binding"/>
    <property type="evidence" value="ECO:0007669"/>
    <property type="project" value="UniProtKB-UniRule"/>
</dbReference>
<comment type="subcellular location">
    <subcellularLocation>
        <location evidence="1">Membrane</location>
        <topology evidence="1">Single-pass membrane protein</topology>
    </subcellularLocation>
</comment>
<evidence type="ECO:0000313" key="12">
    <source>
        <dbReference type="RefSeq" id="XP_029654821.1"/>
    </source>
</evidence>
<evidence type="ECO:0000256" key="9">
    <source>
        <dbReference type="SAM" id="SignalP"/>
    </source>
</evidence>
<dbReference type="PROSITE" id="PS00232">
    <property type="entry name" value="CADHERIN_1"/>
    <property type="match status" value="1"/>
</dbReference>
<evidence type="ECO:0000256" key="3">
    <source>
        <dbReference type="ARBA" id="ARBA00022737"/>
    </source>
</evidence>
<keyword evidence="6" id="KW-0472">Membrane</keyword>
<feature type="domain" description="Cadherin" evidence="10">
    <location>
        <begin position="147"/>
        <end position="239"/>
    </location>
</feature>
<name>A0A6P7U1H4_9MOLL</name>
<keyword evidence="4 8" id="KW-0106">Calcium</keyword>
<keyword evidence="11" id="KW-1185">Reference proteome</keyword>
<dbReference type="PANTHER" id="PTHR24028:SF73">
    <property type="entry name" value="PROTOCADHERIN GAMMA-B3-RELATED"/>
    <property type="match status" value="1"/>
</dbReference>
<dbReference type="Proteomes" id="UP000515154">
    <property type="component" value="Unplaced"/>
</dbReference>
<reference evidence="12" key="1">
    <citation type="submission" date="2025-08" db="UniProtKB">
        <authorList>
            <consortium name="RefSeq"/>
        </authorList>
    </citation>
    <scope>IDENTIFICATION</scope>
</reference>
<dbReference type="InterPro" id="IPR050174">
    <property type="entry name" value="Protocadherin/Cadherin-CA"/>
</dbReference>
<evidence type="ECO:0000256" key="1">
    <source>
        <dbReference type="ARBA" id="ARBA00004167"/>
    </source>
</evidence>
<evidence type="ECO:0000256" key="2">
    <source>
        <dbReference type="ARBA" id="ARBA00022692"/>
    </source>
</evidence>
<feature type="signal peptide" evidence="9">
    <location>
        <begin position="1"/>
        <end position="15"/>
    </location>
</feature>
<gene>
    <name evidence="12" type="primary">LOC115228361</name>
</gene>
<keyword evidence="2" id="KW-0812">Transmembrane</keyword>
<evidence type="ECO:0000256" key="6">
    <source>
        <dbReference type="ARBA" id="ARBA00023136"/>
    </source>
</evidence>
<dbReference type="InterPro" id="IPR002126">
    <property type="entry name" value="Cadherin-like_dom"/>
</dbReference>
<keyword evidence="7" id="KW-0325">Glycoprotein</keyword>
<evidence type="ECO:0000313" key="11">
    <source>
        <dbReference type="Proteomes" id="UP000515154"/>
    </source>
</evidence>
<dbReference type="PANTHER" id="PTHR24028">
    <property type="entry name" value="CADHERIN-87A"/>
    <property type="match status" value="1"/>
</dbReference>
<evidence type="ECO:0000256" key="5">
    <source>
        <dbReference type="ARBA" id="ARBA00022989"/>
    </source>
</evidence>
<evidence type="ECO:0000259" key="10">
    <source>
        <dbReference type="PROSITE" id="PS50268"/>
    </source>
</evidence>
<proteinExistence type="predicted"/>
<accession>A0A6P7U1H4</accession>
<evidence type="ECO:0000256" key="8">
    <source>
        <dbReference type="PROSITE-ProRule" id="PRU00043"/>
    </source>
</evidence>
<dbReference type="GO" id="GO:0005886">
    <property type="term" value="C:plasma membrane"/>
    <property type="evidence" value="ECO:0007669"/>
    <property type="project" value="InterPro"/>
</dbReference>
<evidence type="ECO:0000256" key="7">
    <source>
        <dbReference type="ARBA" id="ARBA00023180"/>
    </source>
</evidence>
<dbReference type="KEGG" id="osn:115228361"/>
<dbReference type="AlphaFoldDB" id="A0A6P7U1H4"/>
<dbReference type="CDD" id="cd11304">
    <property type="entry name" value="Cadherin_repeat"/>
    <property type="match status" value="1"/>
</dbReference>
<dbReference type="SUPFAM" id="SSF49313">
    <property type="entry name" value="Cadherin-like"/>
    <property type="match status" value="2"/>
</dbReference>
<protein>
    <submittedName>
        <fullName evidence="12">Protocadherin gamma-B7-like</fullName>
    </submittedName>
</protein>
<keyword evidence="3" id="KW-0677">Repeat</keyword>
<dbReference type="Gene3D" id="2.60.40.60">
    <property type="entry name" value="Cadherins"/>
    <property type="match status" value="3"/>
</dbReference>
<sequence>MLVQLLLFCVPFSSLVFKYSLKEELPIGTEIANLKNDLLDADPHIFDTWDISSLQFSTKNVLAAYLQFTSFGNIKVCMHSMHFQIKQRIDREELCDNSPLCSFVAHVDILQYENWSSRSFQIEFTVKWNLNNFLQILDVNDNPPELSIAFLELEIPFTVNVGFEIRLVNATDKDSSNHSNNKYSLSVKNEFFSVEKDIPTLKITQQIKSRQVFELILMVWDQNNPSFYSELLLVIKITEKLVFWGEFVNVAIINDQMDFGSILWTNEPPITGKCEYLLENPSKNLEIDIQNGKIKLLKRMSAQNQPLIYFVKTTQKNQNFKFTFLLYVKKHFRLKPVIDFMETGNVASIFEKKNHENIKTFRVYYEHSKGPKRAVCFSPSSLVNVVINENLYSVITKTSFDREKTDSVQIPIICSDEGFPSQKTSKTIKVLANL</sequence>
<dbReference type="InterPro" id="IPR015919">
    <property type="entry name" value="Cadherin-like_sf"/>
</dbReference>
<dbReference type="GO" id="GO:0007156">
    <property type="term" value="P:homophilic cell adhesion via plasma membrane adhesion molecules"/>
    <property type="evidence" value="ECO:0007669"/>
    <property type="project" value="InterPro"/>
</dbReference>
<keyword evidence="5" id="KW-1133">Transmembrane helix</keyword>